<name>A0ABT8SJQ1_9CAUL</name>
<dbReference type="InterPro" id="IPR010775">
    <property type="entry name" value="DUF1365"/>
</dbReference>
<reference evidence="1" key="1">
    <citation type="submission" date="2023-07" db="EMBL/GenBank/DDBJ databases">
        <title>Brevundimonas soil sp. nov., isolated from the soil of chemical plant.</title>
        <authorList>
            <person name="Wu N."/>
        </authorList>
    </citation>
    <scope>NUCLEOTIDE SEQUENCE</scope>
    <source>
        <strain evidence="1">XZ-24</strain>
    </source>
</reference>
<protein>
    <submittedName>
        <fullName evidence="1">DUF1365 domain-containing protein</fullName>
    </submittedName>
</protein>
<dbReference type="Proteomes" id="UP001169063">
    <property type="component" value="Unassembled WGS sequence"/>
</dbReference>
<organism evidence="1 2">
    <name type="scientific">Peiella sedimenti</name>
    <dbReference type="NCBI Taxonomy" id="3061083"/>
    <lineage>
        <taxon>Bacteria</taxon>
        <taxon>Pseudomonadati</taxon>
        <taxon>Pseudomonadota</taxon>
        <taxon>Alphaproteobacteria</taxon>
        <taxon>Caulobacterales</taxon>
        <taxon>Caulobacteraceae</taxon>
        <taxon>Peiella</taxon>
    </lineage>
</organism>
<proteinExistence type="predicted"/>
<dbReference type="Pfam" id="PF07103">
    <property type="entry name" value="DUF1365"/>
    <property type="match status" value="1"/>
</dbReference>
<dbReference type="PANTHER" id="PTHR33973:SF4">
    <property type="entry name" value="OS07G0153300 PROTEIN"/>
    <property type="match status" value="1"/>
</dbReference>
<evidence type="ECO:0000313" key="1">
    <source>
        <dbReference type="EMBL" id="MDO1558807.1"/>
    </source>
</evidence>
<sequence length="260" mass="28672">MTASSLYVGKVTHRRLRPARHDLAYRVFMGLFGLDEAPALSRGWAFGFNRPGLISLYEKDHGDGSGAPLKAQVEALLTRHGLEGGGPVRMLCMPRVLGYVFNPLTVYFCHARDGRLTALVHEVNNTFGERHHYVLAVRGDGVIEQACAKAFRVSPFLGMDMDYRFRVEAPGETVAVSILASDAEGPMLTAAFSGRRRPFTAGAILAAWLSHPLLTLKVILGIHWEALFIWLKLKKAQKSSEITPAEVSTTITDRAQPTRM</sequence>
<dbReference type="EMBL" id="JAUKTR010000002">
    <property type="protein sequence ID" value="MDO1558807.1"/>
    <property type="molecule type" value="Genomic_DNA"/>
</dbReference>
<dbReference type="RefSeq" id="WP_302109243.1">
    <property type="nucleotide sequence ID" value="NZ_JAUKTR010000002.1"/>
</dbReference>
<evidence type="ECO:0000313" key="2">
    <source>
        <dbReference type="Proteomes" id="UP001169063"/>
    </source>
</evidence>
<accession>A0ABT8SJQ1</accession>
<gene>
    <name evidence="1" type="ORF">Q0812_05135</name>
</gene>
<comment type="caution">
    <text evidence="1">The sequence shown here is derived from an EMBL/GenBank/DDBJ whole genome shotgun (WGS) entry which is preliminary data.</text>
</comment>
<dbReference type="PANTHER" id="PTHR33973">
    <property type="entry name" value="OS07G0153300 PROTEIN"/>
    <property type="match status" value="1"/>
</dbReference>
<keyword evidence="2" id="KW-1185">Reference proteome</keyword>